<sequence>MPLFSIVVVHYQGVNSHETFLRGIRSLQAQTCQDYEILCYHDGPLLDSGVAFPLPITCTERRYGDWGHSLRDRGIREAKGDYIVHFNADNLLYPEALAEIAKEIQRAPRVIDRASGRGADSNDIIIFPIKMWGLVKFRQHTVQFKAPHQDFYLILNGVPPVLQNIDCMQLVMKRELWLKEGGWHDKREVSDGLMYQSFCQRYGYRHVGPVLGEHF</sequence>
<name>A0AAW3ZQ03_9GAMM</name>
<evidence type="ECO:0000313" key="2">
    <source>
        <dbReference type="EMBL" id="MBD8528270.1"/>
    </source>
</evidence>
<dbReference type="RefSeq" id="WP_192031687.1">
    <property type="nucleotide sequence ID" value="NZ_JACYTR010000108.1"/>
</dbReference>
<dbReference type="InterPro" id="IPR029044">
    <property type="entry name" value="Nucleotide-diphossugar_trans"/>
</dbReference>
<protein>
    <submittedName>
        <fullName evidence="2">Glycosyltransferase</fullName>
    </submittedName>
</protein>
<feature type="domain" description="Glycosyltransferase 2-like" evidence="1">
    <location>
        <begin position="5"/>
        <end position="121"/>
    </location>
</feature>
<keyword evidence="3" id="KW-1185">Reference proteome</keyword>
<evidence type="ECO:0000259" key="1">
    <source>
        <dbReference type="Pfam" id="PF00535"/>
    </source>
</evidence>
<dbReference type="InterPro" id="IPR001173">
    <property type="entry name" value="Glyco_trans_2-like"/>
</dbReference>
<dbReference type="CDD" id="cd00761">
    <property type="entry name" value="Glyco_tranf_GTA_type"/>
    <property type="match status" value="1"/>
</dbReference>
<comment type="caution">
    <text evidence="2">The sequence shown here is derived from an EMBL/GenBank/DDBJ whole genome shotgun (WGS) entry which is preliminary data.</text>
</comment>
<dbReference type="EMBL" id="JACYTR010000108">
    <property type="protein sequence ID" value="MBD8528270.1"/>
    <property type="molecule type" value="Genomic_DNA"/>
</dbReference>
<dbReference type="Pfam" id="PF00535">
    <property type="entry name" value="Glycos_transf_2"/>
    <property type="match status" value="1"/>
</dbReference>
<dbReference type="AlphaFoldDB" id="A0AAW3ZQ03"/>
<proteinExistence type="predicted"/>
<evidence type="ECO:0000313" key="3">
    <source>
        <dbReference type="Proteomes" id="UP000613768"/>
    </source>
</evidence>
<dbReference type="Proteomes" id="UP000613768">
    <property type="component" value="Unassembled WGS sequence"/>
</dbReference>
<dbReference type="SUPFAM" id="SSF53448">
    <property type="entry name" value="Nucleotide-diphospho-sugar transferases"/>
    <property type="match status" value="1"/>
</dbReference>
<dbReference type="Gene3D" id="3.90.550.10">
    <property type="entry name" value="Spore Coat Polysaccharide Biosynthesis Protein SpsA, Chain A"/>
    <property type="match status" value="1"/>
</dbReference>
<reference evidence="2 3" key="1">
    <citation type="submission" date="2020-09" db="EMBL/GenBank/DDBJ databases">
        <title>Pseudoxanthomonas sp. CAU 1598 isolated from sand of Yaerae Beach.</title>
        <authorList>
            <person name="Kim W."/>
        </authorList>
    </citation>
    <scope>NUCLEOTIDE SEQUENCE [LARGE SCALE GENOMIC DNA]</scope>
    <source>
        <strain evidence="2 3">CAU 1598</strain>
    </source>
</reference>
<accession>A0AAW3ZQ03</accession>
<organism evidence="2 3">
    <name type="scientific">Pseudomarimonas arenosa</name>
    <dbReference type="NCBI Taxonomy" id="2774145"/>
    <lineage>
        <taxon>Bacteria</taxon>
        <taxon>Pseudomonadati</taxon>
        <taxon>Pseudomonadota</taxon>
        <taxon>Gammaproteobacteria</taxon>
        <taxon>Lysobacterales</taxon>
        <taxon>Lysobacteraceae</taxon>
        <taxon>Pseudomarimonas</taxon>
    </lineage>
</organism>
<gene>
    <name evidence="2" type="ORF">IFO71_21180</name>
</gene>